<dbReference type="Proteomes" id="UP000368474">
    <property type="component" value="Unassembled WGS sequence"/>
</dbReference>
<dbReference type="InterPro" id="IPR009061">
    <property type="entry name" value="DNA-bd_dom_put_sf"/>
</dbReference>
<dbReference type="CDD" id="cd01104">
    <property type="entry name" value="HTH_MlrA-CarA"/>
    <property type="match status" value="1"/>
</dbReference>
<evidence type="ECO:0000256" key="1">
    <source>
        <dbReference type="ARBA" id="ARBA00022491"/>
    </source>
</evidence>
<dbReference type="SUPFAM" id="SSF46955">
    <property type="entry name" value="Putative DNA-binding domain"/>
    <property type="match status" value="1"/>
</dbReference>
<keyword evidence="1" id="KW-0678">Repressor</keyword>
<keyword evidence="7" id="KW-1185">Reference proteome</keyword>
<evidence type="ECO:0000256" key="3">
    <source>
        <dbReference type="ARBA" id="ARBA00023125"/>
    </source>
</evidence>
<feature type="domain" description="HTH merR-type" evidence="5">
    <location>
        <begin position="10"/>
        <end position="76"/>
    </location>
</feature>
<evidence type="ECO:0000313" key="7">
    <source>
        <dbReference type="Proteomes" id="UP000368474"/>
    </source>
</evidence>
<keyword evidence="2" id="KW-0805">Transcription regulation</keyword>
<dbReference type="GO" id="GO:0003677">
    <property type="term" value="F:DNA binding"/>
    <property type="evidence" value="ECO:0007669"/>
    <property type="project" value="UniProtKB-KW"/>
</dbReference>
<dbReference type="PROSITE" id="PS50937">
    <property type="entry name" value="HTH_MERR_2"/>
    <property type="match status" value="1"/>
</dbReference>
<dbReference type="PANTHER" id="PTHR30204">
    <property type="entry name" value="REDOX-CYCLING DRUG-SENSING TRANSCRIPTIONAL ACTIVATOR SOXR"/>
    <property type="match status" value="1"/>
</dbReference>
<dbReference type="InterPro" id="IPR047057">
    <property type="entry name" value="MerR_fam"/>
</dbReference>
<keyword evidence="4" id="KW-0804">Transcription</keyword>
<dbReference type="PANTHER" id="PTHR30204:SF69">
    <property type="entry name" value="MERR-FAMILY TRANSCRIPTIONAL REGULATOR"/>
    <property type="match status" value="1"/>
</dbReference>
<reference evidence="6 7" key="1">
    <citation type="submission" date="2019-08" db="EMBL/GenBank/DDBJ databases">
        <authorList>
            <person name="Peeters C."/>
        </authorList>
    </citation>
    <scope>NUCLEOTIDE SEQUENCE [LARGE SCALE GENOMIC DNA]</scope>
    <source>
        <strain evidence="6 7">LMG 31116</strain>
    </source>
</reference>
<dbReference type="AlphaFoldDB" id="A0A5E4RGV8"/>
<evidence type="ECO:0000256" key="4">
    <source>
        <dbReference type="ARBA" id="ARBA00023163"/>
    </source>
</evidence>
<evidence type="ECO:0000256" key="2">
    <source>
        <dbReference type="ARBA" id="ARBA00023015"/>
    </source>
</evidence>
<protein>
    <submittedName>
        <fullName evidence="6">HTH-type transcriptional regulator MlrA</fullName>
    </submittedName>
</protein>
<proteinExistence type="predicted"/>
<gene>
    <name evidence="6" type="primary">mlrA_1</name>
    <name evidence="6" type="ORF">PMO31116_00171</name>
</gene>
<dbReference type="EMBL" id="CABPSD010000001">
    <property type="protein sequence ID" value="VVD62405.1"/>
    <property type="molecule type" value="Genomic_DNA"/>
</dbReference>
<evidence type="ECO:0000259" key="5">
    <source>
        <dbReference type="PROSITE" id="PS50937"/>
    </source>
</evidence>
<keyword evidence="3" id="KW-0238">DNA-binding</keyword>
<organism evidence="6 7">
    <name type="scientific">Pandoraea morbifera</name>
    <dbReference type="NCBI Taxonomy" id="2508300"/>
    <lineage>
        <taxon>Bacteria</taxon>
        <taxon>Pseudomonadati</taxon>
        <taxon>Pseudomonadota</taxon>
        <taxon>Betaproteobacteria</taxon>
        <taxon>Burkholderiales</taxon>
        <taxon>Burkholderiaceae</taxon>
        <taxon>Pandoraea</taxon>
    </lineage>
</organism>
<sequence>MEDTVNSVRRYRSGEAAKLVDMPAATLRIWEQRYGVISPPTSASGQRLYSDVDVSRLRTIKSLVDKGHAIGAIAHLDNEQLGRLASGSAVAAASVDASHGTNLFIVGFGEGVAIDLPEGVAHQAFHQADEIPVAEDAAGKLRGLVVRVEALHEDTVMSVVAAARRAHCAHVLVVYAFGTRRAVDLARLEGMQLARISDALLHAHDVLYDFVQSMAHKDGFGASRDRLWSRSPRRFDEATLTRLAQQSSTIACECPKHLVELVLQIAAFERYSDECVSRSAADALLHQHLGDAANRAAALFEDALAAVVAQEGWSVPEAAPRQMSEE</sequence>
<dbReference type="InterPro" id="IPR000551">
    <property type="entry name" value="MerR-type_HTH_dom"/>
</dbReference>
<name>A0A5E4RGV8_9BURK</name>
<evidence type="ECO:0000313" key="6">
    <source>
        <dbReference type="EMBL" id="VVD62405.1"/>
    </source>
</evidence>
<dbReference type="SMART" id="SM00422">
    <property type="entry name" value="HTH_MERR"/>
    <property type="match status" value="1"/>
</dbReference>
<dbReference type="Pfam" id="PF13411">
    <property type="entry name" value="MerR_1"/>
    <property type="match status" value="1"/>
</dbReference>
<dbReference type="GO" id="GO:0003700">
    <property type="term" value="F:DNA-binding transcription factor activity"/>
    <property type="evidence" value="ECO:0007669"/>
    <property type="project" value="InterPro"/>
</dbReference>
<dbReference type="Gene3D" id="1.10.1660.10">
    <property type="match status" value="1"/>
</dbReference>
<accession>A0A5E4RGV8</accession>